<dbReference type="Pfam" id="PF05043">
    <property type="entry name" value="Mga"/>
    <property type="match status" value="1"/>
</dbReference>
<proteinExistence type="predicted"/>
<dbReference type="InterPro" id="IPR050661">
    <property type="entry name" value="BglG_antiterminators"/>
</dbReference>
<dbReference type="InterPro" id="IPR007737">
    <property type="entry name" value="Mga_HTH"/>
</dbReference>
<name>A0A4S3B5Z2_9ENTE</name>
<sequence length="514" mass="60520">MRPLLDIPTQRRLNILEQLNEADTWISSNQLATLNNASLRTIHNDINFLKETCTPHLTIETSKKNGVRLLFHSCSHLKMVYQDIYKQSDAFSLIESVFFDTSLSIERWGTRLFVSESSLYRIVNDITISLGQFNLTLEKKPCRILGKKELDVRYFFVRFFKEKYFIYDWPFEASKDESFHLCSLLLDLTKTKLDGDLLIQMCHLVNISLIRSSQGFTINEKPTAPQAAIVEKIEQQPNIMGYLNNLFATYNLEPSHEEIGQLVYCLANFITYWIYDEAQAAEANHTIGLLLNNIKTTFRIDLEPKLEKTLFQEIRQAYLFYAIFPYQNYLLFDEYQEYKNTIQKDFPIFSQVIKQKLIQIENESNFPWYQLLYPKILFILITQWEFLAEKINERKAKVEILILSDQGQAHTNFLIRQVTHSFGDHATFYSAESDLFFFEKTTSENFESYDLVLTTFATDLIPCEKLIVINNIPSNHDWQTMRQAIKERYIKKQEDIFQLNQETFDIERKDGSPF</sequence>
<dbReference type="InterPro" id="IPR036390">
    <property type="entry name" value="WH_DNA-bd_sf"/>
</dbReference>
<dbReference type="InterPro" id="IPR036388">
    <property type="entry name" value="WH-like_DNA-bd_sf"/>
</dbReference>
<comment type="caution">
    <text evidence="5">The sequence shown here is derived from an EMBL/GenBank/DDBJ whole genome shotgun (WGS) entry which is preliminary data.</text>
</comment>
<evidence type="ECO:0000313" key="5">
    <source>
        <dbReference type="EMBL" id="THB62322.1"/>
    </source>
</evidence>
<gene>
    <name evidence="5" type="ORF">ESZ54_00475</name>
</gene>
<keyword evidence="1" id="KW-0805">Transcription regulation</keyword>
<evidence type="ECO:0000259" key="3">
    <source>
        <dbReference type="Pfam" id="PF05043"/>
    </source>
</evidence>
<evidence type="ECO:0000313" key="6">
    <source>
        <dbReference type="Proteomes" id="UP000310506"/>
    </source>
</evidence>
<keyword evidence="6" id="KW-1185">Reference proteome</keyword>
<dbReference type="Pfam" id="PF08279">
    <property type="entry name" value="HTH_11"/>
    <property type="match status" value="1"/>
</dbReference>
<accession>A0A4S3B5Z2</accession>
<feature type="domain" description="Helix-turn-helix type 11" evidence="4">
    <location>
        <begin position="11"/>
        <end position="68"/>
    </location>
</feature>
<dbReference type="Gene3D" id="1.10.10.10">
    <property type="entry name" value="Winged helix-like DNA-binding domain superfamily/Winged helix DNA-binding domain"/>
    <property type="match status" value="1"/>
</dbReference>
<dbReference type="EMBL" id="SDGV01000001">
    <property type="protein sequence ID" value="THB62322.1"/>
    <property type="molecule type" value="Genomic_DNA"/>
</dbReference>
<dbReference type="OrthoDB" id="1646817at2"/>
<dbReference type="PANTHER" id="PTHR30185:SF18">
    <property type="entry name" value="TRANSCRIPTIONAL REGULATOR MTLR"/>
    <property type="match status" value="1"/>
</dbReference>
<dbReference type="RefSeq" id="WP_136135708.1">
    <property type="nucleotide sequence ID" value="NZ_SDGV01000001.1"/>
</dbReference>
<dbReference type="PANTHER" id="PTHR30185">
    <property type="entry name" value="CRYPTIC BETA-GLUCOSIDE BGL OPERON ANTITERMINATOR"/>
    <property type="match status" value="1"/>
</dbReference>
<dbReference type="SUPFAM" id="SSF46785">
    <property type="entry name" value="Winged helix' DNA-binding domain"/>
    <property type="match status" value="1"/>
</dbReference>
<evidence type="ECO:0000259" key="4">
    <source>
        <dbReference type="Pfam" id="PF08279"/>
    </source>
</evidence>
<keyword evidence="2" id="KW-0804">Transcription</keyword>
<reference evidence="5 6" key="1">
    <citation type="submission" date="2019-01" db="EMBL/GenBank/DDBJ databases">
        <title>Vagococcus silagei sp. nov. isolated from brewer's grain.</title>
        <authorList>
            <person name="Guu J.-R."/>
        </authorList>
    </citation>
    <scope>NUCLEOTIDE SEQUENCE [LARGE SCALE GENOMIC DNA]</scope>
    <source>
        <strain evidence="5 6">2B-2</strain>
    </source>
</reference>
<organism evidence="5 6">
    <name type="scientific">Vagococcus silagei</name>
    <dbReference type="NCBI Taxonomy" id="2508885"/>
    <lineage>
        <taxon>Bacteria</taxon>
        <taxon>Bacillati</taxon>
        <taxon>Bacillota</taxon>
        <taxon>Bacilli</taxon>
        <taxon>Lactobacillales</taxon>
        <taxon>Enterococcaceae</taxon>
        <taxon>Vagococcus</taxon>
    </lineage>
</organism>
<dbReference type="AlphaFoldDB" id="A0A4S3B5Z2"/>
<evidence type="ECO:0000256" key="2">
    <source>
        <dbReference type="ARBA" id="ARBA00023163"/>
    </source>
</evidence>
<dbReference type="Proteomes" id="UP000310506">
    <property type="component" value="Unassembled WGS sequence"/>
</dbReference>
<protein>
    <submittedName>
        <fullName evidence="5">HTH domain-containing protein</fullName>
    </submittedName>
</protein>
<evidence type="ECO:0000256" key="1">
    <source>
        <dbReference type="ARBA" id="ARBA00023015"/>
    </source>
</evidence>
<dbReference type="InterPro" id="IPR013196">
    <property type="entry name" value="HTH_11"/>
</dbReference>
<feature type="domain" description="Mga helix-turn-helix" evidence="3">
    <location>
        <begin position="76"/>
        <end position="160"/>
    </location>
</feature>